<keyword evidence="2" id="KW-0285">Flavoprotein</keyword>
<dbReference type="Pfam" id="PF07992">
    <property type="entry name" value="Pyr_redox_2"/>
    <property type="match status" value="1"/>
</dbReference>
<dbReference type="VEuPathDB" id="FungiDB:SCODWIG_02799"/>
<feature type="domain" description="External alternative NADH-ubiquinone oxidoreductase-like C-terminal" evidence="8">
    <location>
        <begin position="653"/>
        <end position="713"/>
    </location>
</feature>
<feature type="domain" description="FAD/NAD(P)-binding" evidence="7">
    <location>
        <begin position="166"/>
        <end position="492"/>
    </location>
</feature>
<dbReference type="Gene3D" id="3.50.50.100">
    <property type="match status" value="2"/>
</dbReference>
<dbReference type="GO" id="GO:0005739">
    <property type="term" value="C:mitochondrion"/>
    <property type="evidence" value="ECO:0007669"/>
    <property type="project" value="UniProtKB-ARBA"/>
</dbReference>
<keyword evidence="6" id="KW-0812">Transmembrane</keyword>
<keyword evidence="9" id="KW-0830">Ubiquinone</keyword>
<evidence type="ECO:0000256" key="2">
    <source>
        <dbReference type="ARBA" id="ARBA00022630"/>
    </source>
</evidence>
<evidence type="ECO:0000313" key="10">
    <source>
        <dbReference type="Proteomes" id="UP000262825"/>
    </source>
</evidence>
<dbReference type="InterPro" id="IPR023753">
    <property type="entry name" value="FAD/NAD-binding_dom"/>
</dbReference>
<organism evidence="9 10">
    <name type="scientific">Saccharomycodes ludwigii</name>
    <dbReference type="NCBI Taxonomy" id="36035"/>
    <lineage>
        <taxon>Eukaryota</taxon>
        <taxon>Fungi</taxon>
        <taxon>Dikarya</taxon>
        <taxon>Ascomycota</taxon>
        <taxon>Saccharomycotina</taxon>
        <taxon>Saccharomycetes</taxon>
        <taxon>Saccharomycodales</taxon>
        <taxon>Saccharomycodaceae</taxon>
        <taxon>Saccharomycodes</taxon>
    </lineage>
</organism>
<dbReference type="Proteomes" id="UP000262825">
    <property type="component" value="Unassembled WGS sequence"/>
</dbReference>
<evidence type="ECO:0000259" key="7">
    <source>
        <dbReference type="Pfam" id="PF07992"/>
    </source>
</evidence>
<keyword evidence="10" id="KW-1185">Reference proteome</keyword>
<evidence type="ECO:0000256" key="5">
    <source>
        <dbReference type="ARBA" id="ARBA00023027"/>
    </source>
</evidence>
<dbReference type="InterPro" id="IPR036188">
    <property type="entry name" value="FAD/NAD-bd_sf"/>
</dbReference>
<dbReference type="AlphaFoldDB" id="A0A376B8M8"/>
<reference evidence="10" key="1">
    <citation type="submission" date="2018-06" db="EMBL/GenBank/DDBJ databases">
        <authorList>
            <person name="Guldener U."/>
        </authorList>
    </citation>
    <scope>NUCLEOTIDE SEQUENCE [LARGE SCALE GENOMIC DNA]</scope>
    <source>
        <strain evidence="10">UTAD17</strain>
    </source>
</reference>
<dbReference type="PANTHER" id="PTHR43706">
    <property type="entry name" value="NADH DEHYDROGENASE"/>
    <property type="match status" value="1"/>
</dbReference>
<keyword evidence="6" id="KW-1133">Transmembrane helix</keyword>
<name>A0A376B8M8_9ASCO</name>
<gene>
    <name evidence="9" type="ORF">SCODWIG_02799</name>
</gene>
<comment type="similarity">
    <text evidence="1">Belongs to the NADH dehydrogenase family.</text>
</comment>
<keyword evidence="6" id="KW-0472">Membrane</keyword>
<dbReference type="PANTHER" id="PTHR43706:SF50">
    <property type="entry name" value="NADH DEHYDROGENASE (UBIQUINONE)-RELATED"/>
    <property type="match status" value="1"/>
</dbReference>
<dbReference type="InterPro" id="IPR045024">
    <property type="entry name" value="NDH-2"/>
</dbReference>
<protein>
    <submittedName>
        <fullName evidence="9">Related to NADH-dehydrogenase (Ubiquinone)</fullName>
    </submittedName>
</protein>
<evidence type="ECO:0000313" key="9">
    <source>
        <dbReference type="EMBL" id="SSD61038.1"/>
    </source>
</evidence>
<evidence type="ECO:0000256" key="3">
    <source>
        <dbReference type="ARBA" id="ARBA00022827"/>
    </source>
</evidence>
<dbReference type="InterPro" id="IPR054585">
    <property type="entry name" value="NDH2-like_C"/>
</dbReference>
<keyword evidence="5" id="KW-0520">NAD</keyword>
<dbReference type="Pfam" id="PF22366">
    <property type="entry name" value="NDH2_C"/>
    <property type="match status" value="1"/>
</dbReference>
<evidence type="ECO:0000256" key="1">
    <source>
        <dbReference type="ARBA" id="ARBA00005272"/>
    </source>
</evidence>
<proteinExistence type="inferred from homology"/>
<dbReference type="SUPFAM" id="SSF51905">
    <property type="entry name" value="FAD/NAD(P)-binding domain"/>
    <property type="match status" value="2"/>
</dbReference>
<dbReference type="GO" id="GO:0003954">
    <property type="term" value="F:NADH dehydrogenase activity"/>
    <property type="evidence" value="ECO:0007669"/>
    <property type="project" value="InterPro"/>
</dbReference>
<dbReference type="EMBL" id="UFAJ01000546">
    <property type="protein sequence ID" value="SSD61038.1"/>
    <property type="molecule type" value="Genomic_DNA"/>
</dbReference>
<evidence type="ECO:0000259" key="8">
    <source>
        <dbReference type="Pfam" id="PF22366"/>
    </source>
</evidence>
<feature type="transmembrane region" description="Helical" evidence="6">
    <location>
        <begin position="89"/>
        <end position="111"/>
    </location>
</feature>
<accession>A0A376B8M8</accession>
<evidence type="ECO:0000256" key="6">
    <source>
        <dbReference type="SAM" id="Phobius"/>
    </source>
</evidence>
<keyword evidence="3" id="KW-0274">FAD</keyword>
<sequence length="717" mass="79825">MILKRNLLSSVVDASKTVSILSSSSILLRNSSASLSLSKPLQINQFHRFNTSHLRHFHTSKITFIEPKPSIPKEKPTSSLKTIGTITKFFVLSSGVMVSVLGISLVAFFLYDATTYKEDSSSASISVPTLALNPNRGGPENLPVLDSTLDALDSELKGELSLNKPKLVILGSGWASVGLLKTLKPGDYDVTVISPTNYFLFTPLLPCAATGTLEVKSLMASIRKIVNDLSGHYLEAKAEKIEFEDKLVKVTSAYDESAQFYVPYDKLVVAVGCTSNTHGVQGLEYCSRLKTANDAIDIRKKIKANLEKSCLPTTTDEERRRLLSFVVCGGGPTGVEFAAEVFDLLNEDLPKSYPKLLRQEVSVHIIQSRSNILNTYDERIAEYATKRFINENIDVQINSRVEKILEDRVIFKKKNDKDGSVTLEEIPFGLCLWSTGVAQNPLAKNVTDSLPDHQKNRRAIETDSYLRVLGAPDVYAIGDCSTVKTDLADHAVDFVRNFIIKKHLHGISSDQISENDIKHLSLTYDEICEMGKELMKKQPQTREHLITLKDSLPQYDSASCGKLNFDQITSLLKNVEKQVTSLPATAQRAHQQGKYLGKKFNKLAKKLSLVENPNVTSFRSENPLKTDLDLATVGTTTLIFTDEEVYKPFRYVHLGSLAYIGNSAVFDLPGYSFVGGLVAMYLWRSIYFAQTVSIRTRVLLFMDWLKRGFFGRDILSE</sequence>
<keyword evidence="4" id="KW-0560">Oxidoreductase</keyword>
<evidence type="ECO:0000256" key="4">
    <source>
        <dbReference type="ARBA" id="ARBA00023002"/>
    </source>
</evidence>